<evidence type="ECO:0000313" key="5">
    <source>
        <dbReference type="Proteomes" id="UP001597262"/>
    </source>
</evidence>
<dbReference type="Pfam" id="PF02021">
    <property type="entry name" value="UPF0102"/>
    <property type="match status" value="1"/>
</dbReference>
<dbReference type="EMBL" id="JBHTLM010000008">
    <property type="protein sequence ID" value="MFD1177176.1"/>
    <property type="molecule type" value="Genomic_DNA"/>
</dbReference>
<dbReference type="InterPro" id="IPR011856">
    <property type="entry name" value="tRNA_endonuc-like_dom_sf"/>
</dbReference>
<dbReference type="InterPro" id="IPR003509">
    <property type="entry name" value="UPF0102_YraN-like"/>
</dbReference>
<accession>A0ABW3RZ72</accession>
<organism evidence="4 5">
    <name type="scientific">Paenibacillus puldeungensis</name>
    <dbReference type="NCBI Taxonomy" id="696536"/>
    <lineage>
        <taxon>Bacteria</taxon>
        <taxon>Bacillati</taxon>
        <taxon>Bacillota</taxon>
        <taxon>Bacilli</taxon>
        <taxon>Bacillales</taxon>
        <taxon>Paenibacillaceae</taxon>
        <taxon>Paenibacillus</taxon>
    </lineage>
</organism>
<protein>
    <recommendedName>
        <fullName evidence="2">UPF0102 protein ACFQ3W_12845</fullName>
    </recommendedName>
</protein>
<gene>
    <name evidence="4" type="ORF">ACFQ3W_12845</name>
</gene>
<sequence length="135" mass="15360">MRNLKLSKPDINQKQKDRRKERGRRAEQLACDYLLEQGYSIQERNWRCRSGEIDLIAAHGELTVIIEVRSRSRGAAAFGTPAESITARKIKQVRDTAAVYLYQTGKPEANIRFDVVAVTFGVGDEYTFEHIQGAF</sequence>
<evidence type="ECO:0000256" key="2">
    <source>
        <dbReference type="HAMAP-Rule" id="MF_00048"/>
    </source>
</evidence>
<dbReference type="RefSeq" id="WP_379319619.1">
    <property type="nucleotide sequence ID" value="NZ_JBHTLM010000008.1"/>
</dbReference>
<name>A0ABW3RZ72_9BACL</name>
<dbReference type="Proteomes" id="UP001597262">
    <property type="component" value="Unassembled WGS sequence"/>
</dbReference>
<dbReference type="NCBIfam" id="NF009150">
    <property type="entry name" value="PRK12497.1-3"/>
    <property type="match status" value="1"/>
</dbReference>
<dbReference type="PANTHER" id="PTHR34039">
    <property type="entry name" value="UPF0102 PROTEIN YRAN"/>
    <property type="match status" value="1"/>
</dbReference>
<feature type="compositionally biased region" description="Basic and acidic residues" evidence="3">
    <location>
        <begin position="7"/>
        <end position="24"/>
    </location>
</feature>
<dbReference type="PANTHER" id="PTHR34039:SF1">
    <property type="entry name" value="UPF0102 PROTEIN YRAN"/>
    <property type="match status" value="1"/>
</dbReference>
<comment type="caution">
    <text evidence="4">The sequence shown here is derived from an EMBL/GenBank/DDBJ whole genome shotgun (WGS) entry which is preliminary data.</text>
</comment>
<evidence type="ECO:0000313" key="4">
    <source>
        <dbReference type="EMBL" id="MFD1177176.1"/>
    </source>
</evidence>
<feature type="region of interest" description="Disordered" evidence="3">
    <location>
        <begin position="1"/>
        <end position="24"/>
    </location>
</feature>
<keyword evidence="5" id="KW-1185">Reference proteome</keyword>
<comment type="similarity">
    <text evidence="1 2">Belongs to the UPF0102 family.</text>
</comment>
<dbReference type="InterPro" id="IPR011335">
    <property type="entry name" value="Restrct_endonuc-II-like"/>
</dbReference>
<reference evidence="5" key="1">
    <citation type="journal article" date="2019" name="Int. J. Syst. Evol. Microbiol.">
        <title>The Global Catalogue of Microorganisms (GCM) 10K type strain sequencing project: providing services to taxonomists for standard genome sequencing and annotation.</title>
        <authorList>
            <consortium name="The Broad Institute Genomics Platform"/>
            <consortium name="The Broad Institute Genome Sequencing Center for Infectious Disease"/>
            <person name="Wu L."/>
            <person name="Ma J."/>
        </authorList>
    </citation>
    <scope>NUCLEOTIDE SEQUENCE [LARGE SCALE GENOMIC DNA]</scope>
    <source>
        <strain evidence="5">CCUG 59189</strain>
    </source>
</reference>
<proteinExistence type="inferred from homology"/>
<dbReference type="CDD" id="cd20736">
    <property type="entry name" value="PoNe_Nuclease"/>
    <property type="match status" value="1"/>
</dbReference>
<evidence type="ECO:0000256" key="1">
    <source>
        <dbReference type="ARBA" id="ARBA00006738"/>
    </source>
</evidence>
<evidence type="ECO:0000256" key="3">
    <source>
        <dbReference type="SAM" id="MobiDB-lite"/>
    </source>
</evidence>
<dbReference type="SUPFAM" id="SSF52980">
    <property type="entry name" value="Restriction endonuclease-like"/>
    <property type="match status" value="1"/>
</dbReference>
<dbReference type="NCBIfam" id="TIGR00252">
    <property type="entry name" value="YraN family protein"/>
    <property type="match status" value="1"/>
</dbReference>
<dbReference type="HAMAP" id="MF_00048">
    <property type="entry name" value="UPF0102"/>
    <property type="match status" value="1"/>
</dbReference>
<dbReference type="NCBIfam" id="NF009154">
    <property type="entry name" value="PRK12497.3-3"/>
    <property type="match status" value="1"/>
</dbReference>
<dbReference type="Gene3D" id="3.40.1350.10">
    <property type="match status" value="1"/>
</dbReference>